<dbReference type="Proteomes" id="UP000231896">
    <property type="component" value="Chromosome"/>
</dbReference>
<dbReference type="AlphaFoldDB" id="A0A2K8NWL0"/>
<evidence type="ECO:0000313" key="1">
    <source>
        <dbReference type="EMBL" id="ATZ18157.1"/>
    </source>
</evidence>
<gene>
    <name evidence="1" type="ORF">EMELA_v1c06500</name>
</gene>
<name>A0A2K8NWL0_9MOLU</name>
<evidence type="ECO:0000313" key="2">
    <source>
        <dbReference type="Proteomes" id="UP000231896"/>
    </source>
</evidence>
<dbReference type="KEGG" id="eml:EMELA_v1c06500"/>
<accession>A0A2K8NWL0</accession>
<keyword evidence="2" id="KW-1185">Reference proteome</keyword>
<dbReference type="EMBL" id="CP024964">
    <property type="protein sequence ID" value="ATZ18157.1"/>
    <property type="molecule type" value="Genomic_DNA"/>
</dbReference>
<reference evidence="1 2" key="1">
    <citation type="submission" date="2017-11" db="EMBL/GenBank/DDBJ databases">
        <title>Genome sequence of Entomoplasma melaleucae M1 (ATCC 49191).</title>
        <authorList>
            <person name="Lo W.-S."/>
            <person name="Gasparich G.E."/>
            <person name="Kuo C.-H."/>
        </authorList>
    </citation>
    <scope>NUCLEOTIDE SEQUENCE [LARGE SCALE GENOMIC DNA]</scope>
    <source>
        <strain evidence="1 2">M1</strain>
    </source>
</reference>
<dbReference type="RefSeq" id="WP_028124246.1">
    <property type="nucleotide sequence ID" value="NZ_CP024964.1"/>
</dbReference>
<proteinExistence type="predicted"/>
<organism evidence="1 2">
    <name type="scientific">Mesoplasma melaleucae</name>
    <dbReference type="NCBI Taxonomy" id="81459"/>
    <lineage>
        <taxon>Bacteria</taxon>
        <taxon>Bacillati</taxon>
        <taxon>Mycoplasmatota</taxon>
        <taxon>Mollicutes</taxon>
        <taxon>Entomoplasmatales</taxon>
        <taxon>Entomoplasmataceae</taxon>
        <taxon>Mesoplasma</taxon>
    </lineage>
</organism>
<sequence>MINQNLELKWEYLTIINNQGFWLVSLNEEIYINQIKLDISQKTNSNTFDPNITFKIVDVNKTNILTAFKTNNQTLINISLECDYKDDQWVITVDKSNLLYDGEIIINIQLIKHISEIITETIIKVNDINLHEIEVEWMIKEQYLELSKVNLIIEQIDETHWTFIISEAGILYYGSCTL</sequence>
<protein>
    <submittedName>
        <fullName evidence="1">Uncharacterized protein</fullName>
    </submittedName>
</protein>